<dbReference type="EMBL" id="JARBJD010000164">
    <property type="protein sequence ID" value="KAK2949046.1"/>
    <property type="molecule type" value="Genomic_DNA"/>
</dbReference>
<evidence type="ECO:0000313" key="6">
    <source>
        <dbReference type="EMBL" id="KAK2949046.1"/>
    </source>
</evidence>
<reference evidence="6 7" key="1">
    <citation type="journal article" date="2022" name="bioRxiv">
        <title>Genomics of Preaxostyla Flagellates Illuminates Evolutionary Transitions and the Path Towards Mitochondrial Loss.</title>
        <authorList>
            <person name="Novak L.V.F."/>
            <person name="Treitli S.C."/>
            <person name="Pyrih J."/>
            <person name="Halakuc P."/>
            <person name="Pipaliya S.V."/>
            <person name="Vacek V."/>
            <person name="Brzon O."/>
            <person name="Soukal P."/>
            <person name="Eme L."/>
            <person name="Dacks J.B."/>
            <person name="Karnkowska A."/>
            <person name="Elias M."/>
            <person name="Hampl V."/>
        </authorList>
    </citation>
    <scope>NUCLEOTIDE SEQUENCE [LARGE SCALE GENOMIC DNA]</scope>
    <source>
        <strain evidence="6">NAU3</strain>
        <tissue evidence="6">Gut</tissue>
    </source>
</reference>
<evidence type="ECO:0000256" key="1">
    <source>
        <dbReference type="ARBA" id="ARBA00022737"/>
    </source>
</evidence>
<evidence type="ECO:0000256" key="4">
    <source>
        <dbReference type="SAM" id="MobiDB-lite"/>
    </source>
</evidence>
<evidence type="ECO:0000313" key="7">
    <source>
        <dbReference type="Proteomes" id="UP001281761"/>
    </source>
</evidence>
<dbReference type="SUPFAM" id="SSF54928">
    <property type="entry name" value="RNA-binding domain, RBD"/>
    <property type="match status" value="3"/>
</dbReference>
<feature type="region of interest" description="Disordered" evidence="4">
    <location>
        <begin position="206"/>
        <end position="241"/>
    </location>
</feature>
<dbReference type="Gene3D" id="3.30.70.330">
    <property type="match status" value="4"/>
</dbReference>
<keyword evidence="1" id="KW-0677">Repeat</keyword>
<dbReference type="InterPro" id="IPR000504">
    <property type="entry name" value="RRM_dom"/>
</dbReference>
<dbReference type="InterPro" id="IPR012677">
    <property type="entry name" value="Nucleotide-bd_a/b_plait_sf"/>
</dbReference>
<dbReference type="Pfam" id="PF11835">
    <property type="entry name" value="RRM_8"/>
    <property type="match status" value="1"/>
</dbReference>
<dbReference type="Proteomes" id="UP001281761">
    <property type="component" value="Unassembled WGS sequence"/>
</dbReference>
<dbReference type="PROSITE" id="PS50102">
    <property type="entry name" value="RRM"/>
    <property type="match status" value="1"/>
</dbReference>
<name>A0ABQ9XFG8_9EUKA</name>
<comment type="caution">
    <text evidence="6">The sequence shown here is derived from an EMBL/GenBank/DDBJ whole genome shotgun (WGS) entry which is preliminary data.</text>
</comment>
<dbReference type="SMART" id="SM00360">
    <property type="entry name" value="RRM"/>
    <property type="match status" value="2"/>
</dbReference>
<dbReference type="PANTHER" id="PTHR15592">
    <property type="entry name" value="MATRIN 3/NUCLEAR PROTEIN 220-RELATED"/>
    <property type="match status" value="1"/>
</dbReference>
<evidence type="ECO:0000256" key="3">
    <source>
        <dbReference type="PROSITE-ProRule" id="PRU00176"/>
    </source>
</evidence>
<feature type="domain" description="RRM" evidence="5">
    <location>
        <begin position="303"/>
        <end position="380"/>
    </location>
</feature>
<protein>
    <submittedName>
        <fullName evidence="6">Heterogeneous nuclear ribonucleoprotein L</fullName>
    </submittedName>
</protein>
<organism evidence="6 7">
    <name type="scientific">Blattamonas nauphoetae</name>
    <dbReference type="NCBI Taxonomy" id="2049346"/>
    <lineage>
        <taxon>Eukaryota</taxon>
        <taxon>Metamonada</taxon>
        <taxon>Preaxostyla</taxon>
        <taxon>Oxymonadida</taxon>
        <taxon>Blattamonas</taxon>
    </lineage>
</organism>
<dbReference type="InterPro" id="IPR035979">
    <property type="entry name" value="RBD_domain_sf"/>
</dbReference>
<evidence type="ECO:0000256" key="2">
    <source>
        <dbReference type="ARBA" id="ARBA00022884"/>
    </source>
</evidence>
<dbReference type="Pfam" id="PF13893">
    <property type="entry name" value="RRM_5"/>
    <property type="match status" value="2"/>
</dbReference>
<keyword evidence="7" id="KW-1185">Reference proteome</keyword>
<evidence type="ECO:0000259" key="5">
    <source>
        <dbReference type="PROSITE" id="PS50102"/>
    </source>
</evidence>
<keyword evidence="2 3" id="KW-0694">RNA-binding</keyword>
<dbReference type="GO" id="GO:1990904">
    <property type="term" value="C:ribonucleoprotein complex"/>
    <property type="evidence" value="ECO:0007669"/>
    <property type="project" value="UniProtKB-KW"/>
</dbReference>
<accession>A0ABQ9XFG8</accession>
<sequence>MTQNPPSHPPPSAENTPPSKVIHVHSERDINPQDIITFLHTFGEIAYVFNMKSPNQMLIEMADKSVAEYIVDHYKQNGPPIMGDTRVYFQYSSSQSINRNTSLDEDAQNVPPSKILLITVHNPIYPITVDVLGTILKDYNVLRIVFFQKNRVCALAEFESIEVATAAKEALDGQQIYEGCCEIRIMYSKNHQNHLNVEYNNEQTYDFTRPNLPTEPRRNPARRPLQPKPDRQPNFQSRQLRTQPWNQQQYMQPMYPMTPYYDQNQMMMMMMGGMGNMGPMNAPGRMGYNQPITQSNLFSKESSVLIVHNLPNDETRKIPSTQHIYNLFSLYGHCQKVKRFYGQNTALVEMETTIEANWAIAFLNGLKVLDSQLDVRHSVHHSIAWDTPTTSPPETDLFNRDFSLMPANRVVSIAQSQPKGYSFKPTQHVHMKPVLSSATEADVIAFFSEAGAPTPVSVDSYEFAPDTRGKKDMKRCIATFDSIDNAVSAVFLTSHRTMTNMPRPTILTFSTMNERNTSI</sequence>
<gene>
    <name evidence="6" type="ORF">BLNAU_16046</name>
</gene>
<dbReference type="InterPro" id="IPR021790">
    <property type="entry name" value="PTBP1-like_RRM2"/>
</dbReference>
<keyword evidence="6" id="KW-0687">Ribonucleoprotein</keyword>
<proteinExistence type="predicted"/>